<proteinExistence type="predicted"/>
<dbReference type="GeneID" id="105170846"/>
<evidence type="ECO:0000313" key="4">
    <source>
        <dbReference type="RefSeq" id="XP_020552645.1"/>
    </source>
</evidence>
<evidence type="ECO:0000313" key="3">
    <source>
        <dbReference type="Proteomes" id="UP000504604"/>
    </source>
</evidence>
<dbReference type="KEGG" id="sind:105170846"/>
<dbReference type="GO" id="GO:0010073">
    <property type="term" value="P:meristem maintenance"/>
    <property type="evidence" value="ECO:0007669"/>
    <property type="project" value="InterPro"/>
</dbReference>
<name>A0A8M8V853_SESIN</name>
<keyword evidence="3" id="KW-1185">Reference proteome</keyword>
<reference evidence="4" key="1">
    <citation type="submission" date="2025-08" db="UniProtKB">
        <authorList>
            <consortium name="RefSeq"/>
        </authorList>
    </citation>
    <scope>IDENTIFICATION</scope>
</reference>
<dbReference type="RefSeq" id="XP_020552645.1">
    <property type="nucleotide sequence ID" value="XM_020696986.1"/>
</dbReference>
<evidence type="ECO:0000259" key="2">
    <source>
        <dbReference type="Pfam" id="PF10536"/>
    </source>
</evidence>
<dbReference type="InterPro" id="IPR019557">
    <property type="entry name" value="AminoTfrase-like_pln_mobile"/>
</dbReference>
<dbReference type="Pfam" id="PF10536">
    <property type="entry name" value="PMD"/>
    <property type="match status" value="1"/>
</dbReference>
<dbReference type="OrthoDB" id="1751334at2759"/>
<dbReference type="PANTHER" id="PTHR46033">
    <property type="entry name" value="PROTEIN MAIN-LIKE 2"/>
    <property type="match status" value="1"/>
</dbReference>
<feature type="domain" description="Aminotransferase-like plant mobile" evidence="2">
    <location>
        <begin position="4"/>
        <end position="123"/>
    </location>
</feature>
<sequence>MQLNEFIWTPYNNIAVELEALPYYAMRTTWNIRCPLINYSLVEMHHPERVLRQFGYVQDIPQNPLISERRLHSIDRRGRQDMDWATFHADYIAKWNDVQSMVVEGPIIEGGRDTVPDYMNWYHQITRVQISQNILSTNTPGYRPTDTRDWEYVYNRMEQLVIDCENAGDDQQSLRDTRARARTIGREIMNFSSSRYPSVRVRPTDTARGNAFTEAGPSSVHAEAGPSTGRTEAGPSSFYPETGPSTAYTPHAPYLPSFDGTFTHNFNPQIRRQYDASPVPFEDTDVNTPGDQRDDNPPRRHRRRPRCGTGGHY</sequence>
<evidence type="ECO:0000256" key="1">
    <source>
        <dbReference type="SAM" id="MobiDB-lite"/>
    </source>
</evidence>
<dbReference type="AlphaFoldDB" id="A0A8M8V853"/>
<dbReference type="Proteomes" id="UP000504604">
    <property type="component" value="Linkage group LG9"/>
</dbReference>
<dbReference type="InterPro" id="IPR044824">
    <property type="entry name" value="MAIN-like"/>
</dbReference>
<dbReference type="PANTHER" id="PTHR46033:SF8">
    <property type="entry name" value="PROTEIN MAINTENANCE OF MERISTEMS-LIKE"/>
    <property type="match status" value="1"/>
</dbReference>
<organism evidence="3 4">
    <name type="scientific">Sesamum indicum</name>
    <name type="common">Oriental sesame</name>
    <name type="synonym">Sesamum orientale</name>
    <dbReference type="NCBI Taxonomy" id="4182"/>
    <lineage>
        <taxon>Eukaryota</taxon>
        <taxon>Viridiplantae</taxon>
        <taxon>Streptophyta</taxon>
        <taxon>Embryophyta</taxon>
        <taxon>Tracheophyta</taxon>
        <taxon>Spermatophyta</taxon>
        <taxon>Magnoliopsida</taxon>
        <taxon>eudicotyledons</taxon>
        <taxon>Gunneridae</taxon>
        <taxon>Pentapetalae</taxon>
        <taxon>asterids</taxon>
        <taxon>lamiids</taxon>
        <taxon>Lamiales</taxon>
        <taxon>Pedaliaceae</taxon>
        <taxon>Sesamum</taxon>
    </lineage>
</organism>
<protein>
    <submittedName>
        <fullName evidence="4">Uncharacterized protein LOC105170846</fullName>
    </submittedName>
</protein>
<gene>
    <name evidence="4" type="primary">LOC105170846</name>
</gene>
<accession>A0A8M8V853</accession>
<feature type="region of interest" description="Disordered" evidence="1">
    <location>
        <begin position="208"/>
        <end position="252"/>
    </location>
</feature>
<feature type="region of interest" description="Disordered" evidence="1">
    <location>
        <begin position="276"/>
        <end position="313"/>
    </location>
</feature>